<gene>
    <name evidence="1" type="ORF">SDC9_151975</name>
</gene>
<dbReference type="AlphaFoldDB" id="A0A645ETI0"/>
<accession>A0A645ETI0</accession>
<proteinExistence type="predicted"/>
<sequence>MLGVEVKLEQIRVIEALRGLNETNLEIGVDLILAAKPPRLPFMPHPREEEIWHRLHQKLFTRDHVRVKSSNQRGLCLSQRVVEVSALGFLIVLKRKITHTKLLRELCHRRTVSVVSNIDMHLALVRIIHIRQGVHGFIKQLDRLVVGRDNHVHIRIPALWNLRQRQIDFVGAVFSIVEFKCAECGGDFAHQQQNTEDDRDNSAF</sequence>
<organism evidence="1">
    <name type="scientific">bioreactor metagenome</name>
    <dbReference type="NCBI Taxonomy" id="1076179"/>
    <lineage>
        <taxon>unclassified sequences</taxon>
        <taxon>metagenomes</taxon>
        <taxon>ecological metagenomes</taxon>
    </lineage>
</organism>
<evidence type="ECO:0000313" key="1">
    <source>
        <dbReference type="EMBL" id="MPN04730.1"/>
    </source>
</evidence>
<comment type="caution">
    <text evidence="1">The sequence shown here is derived from an EMBL/GenBank/DDBJ whole genome shotgun (WGS) entry which is preliminary data.</text>
</comment>
<protein>
    <submittedName>
        <fullName evidence="1">Uncharacterized protein</fullName>
    </submittedName>
</protein>
<dbReference type="EMBL" id="VSSQ01050649">
    <property type="protein sequence ID" value="MPN04730.1"/>
    <property type="molecule type" value="Genomic_DNA"/>
</dbReference>
<name>A0A645ETI0_9ZZZZ</name>
<reference evidence="1" key="1">
    <citation type="submission" date="2019-08" db="EMBL/GenBank/DDBJ databases">
        <authorList>
            <person name="Kucharzyk K."/>
            <person name="Murdoch R.W."/>
            <person name="Higgins S."/>
            <person name="Loffler F."/>
        </authorList>
    </citation>
    <scope>NUCLEOTIDE SEQUENCE</scope>
</reference>